<dbReference type="CDD" id="cd06542">
    <property type="entry name" value="GH18_EndoS-like"/>
    <property type="match status" value="1"/>
</dbReference>
<dbReference type="HOGENOM" id="CLU_073784_1_0_9"/>
<evidence type="ECO:0000256" key="4">
    <source>
        <dbReference type="RuleBase" id="RU000489"/>
    </source>
</evidence>
<protein>
    <submittedName>
        <fullName evidence="7">Endo-beta-N-acetylglucosaminidase H</fullName>
        <ecNumber evidence="7">3.2.1.96</ecNumber>
    </submittedName>
</protein>
<dbReference type="InterPro" id="IPR054861">
    <property type="entry name" value="Endoglyc_H"/>
</dbReference>
<dbReference type="SUPFAM" id="SSF51445">
    <property type="entry name" value="(Trans)glycosidases"/>
    <property type="match status" value="1"/>
</dbReference>
<dbReference type="EC" id="3.2.1.96" evidence="7"/>
<dbReference type="GO" id="GO:0033925">
    <property type="term" value="F:mannosyl-glycoprotein endo-beta-N-acetylglucosaminidase activity"/>
    <property type="evidence" value="ECO:0007669"/>
    <property type="project" value="UniProtKB-EC"/>
</dbReference>
<dbReference type="RefSeq" id="WP_002382461.1">
    <property type="nucleotide sequence ID" value="NZ_GL454418.1"/>
</dbReference>
<dbReference type="PROSITE" id="PS51910">
    <property type="entry name" value="GH18_2"/>
    <property type="match status" value="1"/>
</dbReference>
<dbReference type="EMBL" id="AEBR01000012">
    <property type="protein sequence ID" value="EFM83887.1"/>
    <property type="molecule type" value="Genomic_DNA"/>
</dbReference>
<evidence type="ECO:0000256" key="2">
    <source>
        <dbReference type="ARBA" id="ARBA00023295"/>
    </source>
</evidence>
<feature type="active site" description="Proton donor" evidence="3">
    <location>
        <position position="170"/>
    </location>
</feature>
<dbReference type="Pfam" id="PF00704">
    <property type="entry name" value="Glyco_hydro_18"/>
    <property type="match status" value="1"/>
</dbReference>
<dbReference type="AlphaFoldDB" id="A0A125W9E7"/>
<dbReference type="Proteomes" id="UP000004846">
    <property type="component" value="Unassembled WGS sequence"/>
</dbReference>
<name>A0A125W9E7_ENTFL</name>
<dbReference type="InterPro" id="IPR017853">
    <property type="entry name" value="GH"/>
</dbReference>
<evidence type="ECO:0000256" key="5">
    <source>
        <dbReference type="RuleBase" id="RU004453"/>
    </source>
</evidence>
<gene>
    <name evidence="7" type="ORF">HMPREF9498_00467</name>
</gene>
<organism evidence="7 8">
    <name type="scientific">Enterococcus faecalis TX4248</name>
    <dbReference type="NCBI Taxonomy" id="749495"/>
    <lineage>
        <taxon>Bacteria</taxon>
        <taxon>Bacillati</taxon>
        <taxon>Bacillota</taxon>
        <taxon>Bacilli</taxon>
        <taxon>Lactobacillales</taxon>
        <taxon>Enterococcaceae</taxon>
        <taxon>Enterococcus</taxon>
    </lineage>
</organism>
<feature type="domain" description="GH18" evidence="6">
    <location>
        <begin position="47"/>
        <end position="303"/>
    </location>
</feature>
<evidence type="ECO:0000256" key="3">
    <source>
        <dbReference type="PIRSR" id="PIRSR001103-1"/>
    </source>
</evidence>
<evidence type="ECO:0000313" key="7">
    <source>
        <dbReference type="EMBL" id="EFM83887.1"/>
    </source>
</evidence>
<keyword evidence="1 4" id="KW-0378">Hydrolase</keyword>
<comment type="similarity">
    <text evidence="5">Belongs to the glycosyl hydrolase 18 family.</text>
</comment>
<comment type="caution">
    <text evidence="7">The sequence shown here is derived from an EMBL/GenBank/DDBJ whole genome shotgun (WGS) entry which is preliminary data.</text>
</comment>
<keyword evidence="2 4" id="KW-0326">Glycosidase</keyword>
<dbReference type="GO" id="GO:0005576">
    <property type="term" value="C:extracellular region"/>
    <property type="evidence" value="ECO:0007669"/>
    <property type="project" value="InterPro"/>
</dbReference>
<dbReference type="InterPro" id="IPR016289">
    <property type="entry name" value="Endo-Fsp"/>
</dbReference>
<dbReference type="PIRSF" id="PIRSF001103">
    <property type="entry name" value="Endo-b-N-acetylglucosaminidase"/>
    <property type="match status" value="1"/>
</dbReference>
<evidence type="ECO:0000256" key="1">
    <source>
        <dbReference type="ARBA" id="ARBA00022801"/>
    </source>
</evidence>
<dbReference type="PROSITE" id="PS01095">
    <property type="entry name" value="GH18_1"/>
    <property type="match status" value="1"/>
</dbReference>
<dbReference type="GeneID" id="60894789"/>
<reference evidence="7 8" key="1">
    <citation type="submission" date="2010-07" db="EMBL/GenBank/DDBJ databases">
        <authorList>
            <person name="Sid Ahmed O."/>
        </authorList>
    </citation>
    <scope>NUCLEOTIDE SEQUENCE [LARGE SCALE GENOMIC DNA]</scope>
    <source>
        <strain evidence="7 8">TX4248</strain>
    </source>
</reference>
<dbReference type="InterPro" id="IPR001223">
    <property type="entry name" value="Glyco_hydro18_cat"/>
</dbReference>
<sequence length="314" mass="34570">MGHQLSTHFFNKKTGIISTFLSLILLVGGLLFALPAFEVQAASTVTPKTVMYVEVNNHDFNNVGKYTLAGTNQPAFDMGIIFAANINYDTVNKKPYLYLNERVQQTLNEAETQIRPVQARGTKVLLSILGNHEGAGFANFPTYESADAFAAQLEQVVNTYHLDGIDFDDEYAEYGKNGTPQPNNSSFIWLLQALRNRLGNDKLITFYNIGPAAANSSANPQMSSLIDYAWNPYYSTWNPPQIAGMPASRLGASAVEVGVNQNLAAQYAKRTKAEQYGIYLMYNLPGKDSSAYISAATQELYGRKTNYSPTVPTP</sequence>
<evidence type="ECO:0000259" key="6">
    <source>
        <dbReference type="PROSITE" id="PS51910"/>
    </source>
</evidence>
<dbReference type="Gene3D" id="3.20.20.80">
    <property type="entry name" value="Glycosidases"/>
    <property type="match status" value="1"/>
</dbReference>
<accession>A0A125W9E7</accession>
<dbReference type="InterPro" id="IPR001579">
    <property type="entry name" value="Glyco_hydro_18_chit_AS"/>
</dbReference>
<evidence type="ECO:0000313" key="8">
    <source>
        <dbReference type="Proteomes" id="UP000004846"/>
    </source>
</evidence>
<dbReference type="NCBIfam" id="NF045482">
    <property type="entry name" value="Endoglyc_H"/>
    <property type="match status" value="1"/>
</dbReference>
<dbReference type="GO" id="GO:0005975">
    <property type="term" value="P:carbohydrate metabolic process"/>
    <property type="evidence" value="ECO:0007669"/>
    <property type="project" value="InterPro"/>
</dbReference>
<proteinExistence type="inferred from homology"/>